<evidence type="ECO:0000313" key="3">
    <source>
        <dbReference type="Proteomes" id="UP000481360"/>
    </source>
</evidence>
<feature type="transmembrane region" description="Helical" evidence="1">
    <location>
        <begin position="80"/>
        <end position="101"/>
    </location>
</feature>
<dbReference type="AlphaFoldDB" id="A0A7C9VT07"/>
<evidence type="ECO:0000256" key="1">
    <source>
        <dbReference type="SAM" id="Phobius"/>
    </source>
</evidence>
<protein>
    <submittedName>
        <fullName evidence="2">Uncharacterized protein</fullName>
    </submittedName>
</protein>
<keyword evidence="1" id="KW-0472">Membrane</keyword>
<evidence type="ECO:0000313" key="2">
    <source>
        <dbReference type="EMBL" id="NGY63754.1"/>
    </source>
</evidence>
<sequence>MSPESLTMAAILLIVVPTIEFGGYSLLRMIAKRDPGYLENSVRRHMFRAGHAHAGVWVIFALVALLYVDKANLSETARTIVRWGFAAGPILTPLGFFLAVVSPKAQRPNKMIVFIYLGALSLGVATVLLGIGLLRA</sequence>
<keyword evidence="3" id="KW-1185">Reference proteome</keyword>
<feature type="transmembrane region" description="Helical" evidence="1">
    <location>
        <begin position="6"/>
        <end position="27"/>
    </location>
</feature>
<keyword evidence="1" id="KW-1133">Transmembrane helix</keyword>
<dbReference type="Proteomes" id="UP000481360">
    <property type="component" value="Unassembled WGS sequence"/>
</dbReference>
<comment type="caution">
    <text evidence="2">The sequence shown here is derived from an EMBL/GenBank/DDBJ whole genome shotgun (WGS) entry which is preliminary data.</text>
</comment>
<name>A0A7C9VT07_9PSEU</name>
<proteinExistence type="predicted"/>
<feature type="transmembrane region" description="Helical" evidence="1">
    <location>
        <begin position="113"/>
        <end position="134"/>
    </location>
</feature>
<accession>A0A7C9VT07</accession>
<organism evidence="2 3">
    <name type="scientific">Lentzea alba</name>
    <dbReference type="NCBI Taxonomy" id="2714351"/>
    <lineage>
        <taxon>Bacteria</taxon>
        <taxon>Bacillati</taxon>
        <taxon>Actinomycetota</taxon>
        <taxon>Actinomycetes</taxon>
        <taxon>Pseudonocardiales</taxon>
        <taxon>Pseudonocardiaceae</taxon>
        <taxon>Lentzea</taxon>
    </lineage>
</organism>
<reference evidence="2 3" key="1">
    <citation type="submission" date="2020-03" db="EMBL/GenBank/DDBJ databases">
        <title>Isolation and identification of active actinomycetes.</title>
        <authorList>
            <person name="Sun X."/>
        </authorList>
    </citation>
    <scope>NUCLEOTIDE SEQUENCE [LARGE SCALE GENOMIC DNA]</scope>
    <source>
        <strain evidence="2 3">NEAU-D13</strain>
    </source>
</reference>
<keyword evidence="1" id="KW-0812">Transmembrane</keyword>
<feature type="transmembrane region" description="Helical" evidence="1">
    <location>
        <begin position="48"/>
        <end position="68"/>
    </location>
</feature>
<dbReference type="EMBL" id="JAAMPJ010000010">
    <property type="protein sequence ID" value="NGY63754.1"/>
    <property type="molecule type" value="Genomic_DNA"/>
</dbReference>
<gene>
    <name evidence="2" type="ORF">G7043_33025</name>
</gene>